<gene>
    <name evidence="1" type="ORF">FA740_05375</name>
</gene>
<evidence type="ECO:0000313" key="2">
    <source>
        <dbReference type="Proteomes" id="UP000306223"/>
    </source>
</evidence>
<organism evidence="1 2">
    <name type="scientific">Paracoccus hibiscisoli</name>
    <dbReference type="NCBI Taxonomy" id="2023261"/>
    <lineage>
        <taxon>Bacteria</taxon>
        <taxon>Pseudomonadati</taxon>
        <taxon>Pseudomonadota</taxon>
        <taxon>Alphaproteobacteria</taxon>
        <taxon>Rhodobacterales</taxon>
        <taxon>Paracoccaceae</taxon>
        <taxon>Paracoccus</taxon>
    </lineage>
</organism>
<accession>A0A4U0QW91</accession>
<sequence length="215" mass="23791">MAVQLVSTATLLPQIAPFAPTCPAFVAEQQIRMAAIELAEVSRSWRHVTTISAVAADETLVAPPFTAIHEIEFAEFEGQPLTPIQFSTFEQGGEGRPTHISQISPGGICLSPFMPGTLRVSLFLKPRADNAMGGNPVKPFEDAHNVIPDFFVYLHGSTLTMGALARIYAIPDEPWTDEGRAAFYNAEFIRKRDSTFRANLRGQQRAKLRTRFRDM</sequence>
<evidence type="ECO:0000313" key="1">
    <source>
        <dbReference type="EMBL" id="TJZ85832.1"/>
    </source>
</evidence>
<keyword evidence="2" id="KW-1185">Reference proteome</keyword>
<dbReference type="EMBL" id="SUNH01000007">
    <property type="protein sequence ID" value="TJZ85832.1"/>
    <property type="molecule type" value="Genomic_DNA"/>
</dbReference>
<dbReference type="Proteomes" id="UP000306223">
    <property type="component" value="Unassembled WGS sequence"/>
</dbReference>
<dbReference type="OrthoDB" id="7852145at2"/>
<comment type="caution">
    <text evidence="1">The sequence shown here is derived from an EMBL/GenBank/DDBJ whole genome shotgun (WGS) entry which is preliminary data.</text>
</comment>
<proteinExistence type="predicted"/>
<name>A0A4U0QW91_9RHOB</name>
<protein>
    <submittedName>
        <fullName evidence="1">Uncharacterized protein</fullName>
    </submittedName>
</protein>
<reference evidence="1 2" key="1">
    <citation type="submission" date="2019-04" db="EMBL/GenBank/DDBJ databases">
        <authorList>
            <person name="Li J."/>
        </authorList>
    </citation>
    <scope>NUCLEOTIDE SEQUENCE [LARGE SCALE GENOMIC DNA]</scope>
    <source>
        <strain evidence="1 2">CCTCC AB2016182</strain>
    </source>
</reference>
<dbReference type="AlphaFoldDB" id="A0A4U0QW91"/>
<dbReference type="RefSeq" id="WP_136855757.1">
    <property type="nucleotide sequence ID" value="NZ_SUNH01000007.1"/>
</dbReference>